<reference evidence="4 5" key="2">
    <citation type="submission" date="2024-05" db="EMBL/GenBank/DDBJ databases">
        <authorList>
            <person name="Chen Y."/>
            <person name="Shah S."/>
            <person name="Dougan E. K."/>
            <person name="Thang M."/>
            <person name="Chan C."/>
        </authorList>
    </citation>
    <scope>NUCLEOTIDE SEQUENCE [LARGE SCALE GENOMIC DNA]</scope>
</reference>
<dbReference type="EMBL" id="CAMXCT010003268">
    <property type="protein sequence ID" value="CAI4003436.1"/>
    <property type="molecule type" value="Genomic_DNA"/>
</dbReference>
<protein>
    <submittedName>
        <fullName evidence="4">Meiosis-specific nuclear structural protein 1</fullName>
    </submittedName>
</protein>
<dbReference type="SUPFAM" id="SSF53244">
    <property type="entry name" value="MurD-like peptide ligases, peptide-binding domain"/>
    <property type="match status" value="1"/>
</dbReference>
<feature type="region of interest" description="Disordered" evidence="1">
    <location>
        <begin position="547"/>
        <end position="566"/>
    </location>
</feature>
<feature type="compositionally biased region" description="Basic and acidic residues" evidence="1">
    <location>
        <begin position="552"/>
        <end position="561"/>
    </location>
</feature>
<feature type="domain" description="Mur ligase C-terminal" evidence="2">
    <location>
        <begin position="656"/>
        <end position="782"/>
    </location>
</feature>
<name>A0A9P1D7J0_9DINO</name>
<dbReference type="PANTHER" id="PTHR23135">
    <property type="entry name" value="MUR LIGASE FAMILY MEMBER"/>
    <property type="match status" value="1"/>
</dbReference>
<dbReference type="Gene3D" id="3.90.190.20">
    <property type="entry name" value="Mur ligase, C-terminal domain"/>
    <property type="match status" value="1"/>
</dbReference>
<dbReference type="GO" id="GO:0016881">
    <property type="term" value="F:acid-amino acid ligase activity"/>
    <property type="evidence" value="ECO:0007669"/>
    <property type="project" value="InterPro"/>
</dbReference>
<evidence type="ECO:0000313" key="5">
    <source>
        <dbReference type="Proteomes" id="UP001152797"/>
    </source>
</evidence>
<feature type="region of interest" description="Disordered" evidence="1">
    <location>
        <begin position="181"/>
        <end position="206"/>
    </location>
</feature>
<evidence type="ECO:0000313" key="3">
    <source>
        <dbReference type="EMBL" id="CAI4003436.1"/>
    </source>
</evidence>
<reference evidence="3" key="1">
    <citation type="submission" date="2022-10" db="EMBL/GenBank/DDBJ databases">
        <authorList>
            <person name="Chen Y."/>
            <person name="Dougan E. K."/>
            <person name="Chan C."/>
            <person name="Rhodes N."/>
            <person name="Thang M."/>
        </authorList>
    </citation>
    <scope>NUCLEOTIDE SEQUENCE</scope>
</reference>
<sequence length="860" mass="93407">MLKMLLCHAPAPVLSPSPRPVPTSSPGFVSGERRWRQGAATVLGLTSVAWKKKRRQRRAVEGSTEAPAGEARLPERIRRIAAELRKLESITSAYSQIAPYGFPQKSTPEGLAAMNELEHLINGELELDNQEAQLLVASLQHEKSEFGQIVSEALHILREGKDHPAFPAAQEIIDLLGRADANGDTQVDPAPAWPLPPSESDSAPNAQNARWPILAALDQTCKDGERSLGLAEAELYMEPGQQSQPKAMTLKKILKAAPSHKVLGAAETPITGVVDVMERAIPGDLLLVEVDDTSFDQEFINSTLEEADSREVSAVVFLAQTVDLKLLKVSWEGEQRTSVKAATVLPQVTKGQALALSLARAFFATQKMGRKMMKIAVVGDHLEVRSASWLLFKILEIYAGASKTGFINNRCSMIAQSSLGTGMLTRCTVEEILAGMNAAEVDFCVAEVLPGSDSFDHVDFDLVVDLGGDATISAARLVSPKNGKSETKGKGKVSYSFEIPRVQVADLEDYAKLTKNEVSEELERRGVDISPAASTKKELLEKLQELLVSTDPEPRPSKTDKNGQNLHASFTSVGLRGLELNLMGLGMDEQLILPSLGLCSPNAITAAICAAYVLAEDATAVWQQCLAKLPQIPPPPATLELFTAEAPSAGIAGVLHQASSPKEVKLALEAMAEVMSSDRKATFTVVFGCDGEVSRGDRAKYAWALAEHCDRIVLTSASPGVEPPMQIIEDILEAIRGYRTWKKKKTLLEVFVISDRADAIKLGAITPKRDGEAPDVTLVFGSDQDSYDATDELGQLRSWLFHDRRLLSEALELSEELREDGTMPPWLEGSMGKRFVVPGRSLHWSYGIEISSDGHMQMFL</sequence>
<evidence type="ECO:0000313" key="4">
    <source>
        <dbReference type="EMBL" id="CAL4790748.1"/>
    </source>
</evidence>
<dbReference type="OrthoDB" id="533138at2759"/>
<gene>
    <name evidence="3" type="ORF">C1SCF055_LOCUS29306</name>
</gene>
<organism evidence="3">
    <name type="scientific">Cladocopium goreaui</name>
    <dbReference type="NCBI Taxonomy" id="2562237"/>
    <lineage>
        <taxon>Eukaryota</taxon>
        <taxon>Sar</taxon>
        <taxon>Alveolata</taxon>
        <taxon>Dinophyceae</taxon>
        <taxon>Suessiales</taxon>
        <taxon>Symbiodiniaceae</taxon>
        <taxon>Cladocopium</taxon>
    </lineage>
</organism>
<dbReference type="Pfam" id="PF02875">
    <property type="entry name" value="Mur_ligase_C"/>
    <property type="match status" value="1"/>
</dbReference>
<dbReference type="Proteomes" id="UP001152797">
    <property type="component" value="Unassembled WGS sequence"/>
</dbReference>
<dbReference type="EMBL" id="CAMXCT030003268">
    <property type="protein sequence ID" value="CAL4790748.1"/>
    <property type="molecule type" value="Genomic_DNA"/>
</dbReference>
<dbReference type="PANTHER" id="PTHR23135:SF4">
    <property type="entry name" value="UDP-N-ACETYLMURAMOYL-L-ALANYL-D-GLUTAMATE--2,6-DIAMINOPIMELATE LIGASE MURE HOMOLOG, CHLOROPLASTIC"/>
    <property type="match status" value="1"/>
</dbReference>
<evidence type="ECO:0000259" key="2">
    <source>
        <dbReference type="Pfam" id="PF02875"/>
    </source>
</evidence>
<proteinExistence type="predicted"/>
<dbReference type="InterPro" id="IPR004101">
    <property type="entry name" value="Mur_ligase_C"/>
</dbReference>
<evidence type="ECO:0000256" key="1">
    <source>
        <dbReference type="SAM" id="MobiDB-lite"/>
    </source>
</evidence>
<keyword evidence="5" id="KW-1185">Reference proteome</keyword>
<accession>A0A9P1D7J0</accession>
<comment type="caution">
    <text evidence="3">The sequence shown here is derived from an EMBL/GenBank/DDBJ whole genome shotgun (WGS) entry which is preliminary data.</text>
</comment>
<dbReference type="EMBL" id="CAMXCT020003268">
    <property type="protein sequence ID" value="CAL1156811.1"/>
    <property type="molecule type" value="Genomic_DNA"/>
</dbReference>
<dbReference type="AlphaFoldDB" id="A0A9P1D7J0"/>
<dbReference type="InterPro" id="IPR036615">
    <property type="entry name" value="Mur_ligase_C_dom_sf"/>
</dbReference>